<gene>
    <name evidence="1" type="ORF">SPARVUS_LOCUS14176783</name>
</gene>
<keyword evidence="2" id="KW-1185">Reference proteome</keyword>
<evidence type="ECO:0000313" key="2">
    <source>
        <dbReference type="Proteomes" id="UP001162483"/>
    </source>
</evidence>
<comment type="caution">
    <text evidence="1">The sequence shown here is derived from an EMBL/GenBank/DDBJ whole genome shotgun (WGS) entry which is preliminary data.</text>
</comment>
<reference evidence="1" key="1">
    <citation type="submission" date="2023-05" db="EMBL/GenBank/DDBJ databases">
        <authorList>
            <person name="Stuckert A."/>
        </authorList>
    </citation>
    <scope>NUCLEOTIDE SEQUENCE</scope>
</reference>
<sequence>MMSAAGDRLLLQHQEEQTEGQTYPQKVRPRSEAACSVLGEEESPIHIIPGVTRITWALSGVEGEDDAGIEDPGLIYAEQWRGQTANLSPPPSAHLAIFLPRPANGSTESRLSSQGSPLFMLADALLGIFFFFFYTNKNNFSHCLQRSLPECNVWRHMMGLEADMTCSPHLCVYKQHRYPHFLTRPFFVIRRWVTLTDNCAVTLYINKFMSFCFFPHRNRAFFWWHLIFFALYKQKDRQFKKKIYIYIFLTIKHIQ</sequence>
<dbReference type="EMBL" id="CATNWA010018696">
    <property type="protein sequence ID" value="CAI9608923.1"/>
    <property type="molecule type" value="Genomic_DNA"/>
</dbReference>
<dbReference type="Proteomes" id="UP001162483">
    <property type="component" value="Unassembled WGS sequence"/>
</dbReference>
<proteinExistence type="predicted"/>
<accession>A0ABN9GHL1</accession>
<organism evidence="1 2">
    <name type="scientific">Staurois parvus</name>
    <dbReference type="NCBI Taxonomy" id="386267"/>
    <lineage>
        <taxon>Eukaryota</taxon>
        <taxon>Metazoa</taxon>
        <taxon>Chordata</taxon>
        <taxon>Craniata</taxon>
        <taxon>Vertebrata</taxon>
        <taxon>Euteleostomi</taxon>
        <taxon>Amphibia</taxon>
        <taxon>Batrachia</taxon>
        <taxon>Anura</taxon>
        <taxon>Neobatrachia</taxon>
        <taxon>Ranoidea</taxon>
        <taxon>Ranidae</taxon>
        <taxon>Staurois</taxon>
    </lineage>
</organism>
<name>A0ABN9GHL1_9NEOB</name>
<evidence type="ECO:0000313" key="1">
    <source>
        <dbReference type="EMBL" id="CAI9608923.1"/>
    </source>
</evidence>
<protein>
    <submittedName>
        <fullName evidence="1">Uncharacterized protein</fullName>
    </submittedName>
</protein>